<proteinExistence type="predicted"/>
<dbReference type="CDD" id="cd07890">
    <property type="entry name" value="CYTH-like_AC_IV-like"/>
    <property type="match status" value="1"/>
</dbReference>
<dbReference type="InterPro" id="IPR008173">
    <property type="entry name" value="Adenylyl_cyclase_CyaB"/>
</dbReference>
<organism evidence="2 3">
    <name type="scientific">Meloidogyne enterolobii</name>
    <name type="common">Root-knot nematode worm</name>
    <name type="synonym">Meloidogyne mayaguensis</name>
    <dbReference type="NCBI Taxonomy" id="390850"/>
    <lineage>
        <taxon>Eukaryota</taxon>
        <taxon>Metazoa</taxon>
        <taxon>Ecdysozoa</taxon>
        <taxon>Nematoda</taxon>
        <taxon>Chromadorea</taxon>
        <taxon>Rhabditida</taxon>
        <taxon>Tylenchina</taxon>
        <taxon>Tylenchomorpha</taxon>
        <taxon>Tylenchoidea</taxon>
        <taxon>Meloidogynidae</taxon>
        <taxon>Meloidogyninae</taxon>
        <taxon>Meloidogyne</taxon>
    </lineage>
</organism>
<dbReference type="PANTHER" id="PTHR21028:SF2">
    <property type="entry name" value="CYTH DOMAIN-CONTAINING PROTEIN"/>
    <property type="match status" value="1"/>
</dbReference>
<protein>
    <recommendedName>
        <fullName evidence="1">CYTH domain-containing protein</fullName>
    </recommendedName>
</protein>
<sequence length="178" mass="20712">MPKNIEIKAKIPSKQKVENYHNLLTQSCGQAEIIHQHDTFFNTEKGRLKLREFFGDEQKKKEPELIFYERNDQNGPKLSDFTQVKLGNKSEGIKEVLSCAYGVKGCVRKKRTLYIYQTQTRVHIDEVENLGDFIEIEVCLRENQTEKEGKEILINLSKYLDISNNDLIEVAYLDLLSK</sequence>
<feature type="domain" description="CYTH" evidence="1">
    <location>
        <begin position="2"/>
        <end position="178"/>
    </location>
</feature>
<dbReference type="InterPro" id="IPR023577">
    <property type="entry name" value="CYTH_domain"/>
</dbReference>
<evidence type="ECO:0000313" key="2">
    <source>
        <dbReference type="EMBL" id="CAD2206843.1"/>
    </source>
</evidence>
<dbReference type="PROSITE" id="PS51707">
    <property type="entry name" value="CYTH"/>
    <property type="match status" value="1"/>
</dbReference>
<dbReference type="Gene3D" id="2.40.320.10">
    <property type="entry name" value="Hypothetical Protein Pfu-838710-001"/>
    <property type="match status" value="1"/>
</dbReference>
<reference evidence="2 3" key="1">
    <citation type="submission" date="2020-08" db="EMBL/GenBank/DDBJ databases">
        <authorList>
            <person name="Koutsovoulos G."/>
            <person name="Danchin GJ E."/>
        </authorList>
    </citation>
    <scope>NUCLEOTIDE SEQUENCE [LARGE SCALE GENOMIC DNA]</scope>
</reference>
<dbReference type="SUPFAM" id="SSF55154">
    <property type="entry name" value="CYTH-like phosphatases"/>
    <property type="match status" value="1"/>
</dbReference>
<gene>
    <name evidence="2" type="ORF">MENT_LOCUS60738</name>
</gene>
<dbReference type="OrthoDB" id="6159137at2759"/>
<dbReference type="EMBL" id="CAJEWN010003195">
    <property type="protein sequence ID" value="CAD2206843.1"/>
    <property type="molecule type" value="Genomic_DNA"/>
</dbReference>
<dbReference type="Proteomes" id="UP000580250">
    <property type="component" value="Unassembled WGS sequence"/>
</dbReference>
<evidence type="ECO:0000259" key="1">
    <source>
        <dbReference type="PROSITE" id="PS51707"/>
    </source>
</evidence>
<dbReference type="SMART" id="SM01118">
    <property type="entry name" value="CYTH"/>
    <property type="match status" value="1"/>
</dbReference>
<accession>A0A6V7Y5B4</accession>
<dbReference type="GO" id="GO:0016462">
    <property type="term" value="F:pyrophosphatase activity"/>
    <property type="evidence" value="ECO:0007669"/>
    <property type="project" value="UniProtKB-ARBA"/>
</dbReference>
<comment type="caution">
    <text evidence="2">The sequence shown here is derived from an EMBL/GenBank/DDBJ whole genome shotgun (WGS) entry which is preliminary data.</text>
</comment>
<dbReference type="AlphaFoldDB" id="A0A6V7Y5B4"/>
<dbReference type="PANTHER" id="PTHR21028">
    <property type="entry name" value="SI:CH211-156B7.4"/>
    <property type="match status" value="1"/>
</dbReference>
<dbReference type="Pfam" id="PF01928">
    <property type="entry name" value="CYTH"/>
    <property type="match status" value="1"/>
</dbReference>
<name>A0A6V7Y5B4_MELEN</name>
<evidence type="ECO:0000313" key="3">
    <source>
        <dbReference type="Proteomes" id="UP000580250"/>
    </source>
</evidence>
<dbReference type="InterPro" id="IPR033469">
    <property type="entry name" value="CYTH-like_dom_sf"/>
</dbReference>